<accession>U5CXF9</accession>
<dbReference type="EMBL" id="KI392532">
    <property type="protein sequence ID" value="ERN14630.1"/>
    <property type="molecule type" value="Genomic_DNA"/>
</dbReference>
<gene>
    <name evidence="1" type="ORF">AMTR_s00038p00187290</name>
</gene>
<sequence>MEAKISSVISDSEMDFSIMIRVVFQEIIKKKKREKKRSVDFDNSETLDKMVGNKRPLFEVSSLTTLRSKGDKAKGI</sequence>
<name>U5CXF9_AMBTC</name>
<reference evidence="2" key="1">
    <citation type="journal article" date="2013" name="Science">
        <title>The Amborella genome and the evolution of flowering plants.</title>
        <authorList>
            <consortium name="Amborella Genome Project"/>
        </authorList>
    </citation>
    <scope>NUCLEOTIDE SEQUENCE [LARGE SCALE GENOMIC DNA]</scope>
</reference>
<organism evidence="1 2">
    <name type="scientific">Amborella trichopoda</name>
    <dbReference type="NCBI Taxonomy" id="13333"/>
    <lineage>
        <taxon>Eukaryota</taxon>
        <taxon>Viridiplantae</taxon>
        <taxon>Streptophyta</taxon>
        <taxon>Embryophyta</taxon>
        <taxon>Tracheophyta</taxon>
        <taxon>Spermatophyta</taxon>
        <taxon>Magnoliopsida</taxon>
        <taxon>Amborellales</taxon>
        <taxon>Amborellaceae</taxon>
        <taxon>Amborella</taxon>
    </lineage>
</organism>
<protein>
    <submittedName>
        <fullName evidence="1">Uncharacterized protein</fullName>
    </submittedName>
</protein>
<dbReference type="Gramene" id="ERN14630">
    <property type="protein sequence ID" value="ERN14630"/>
    <property type="gene ID" value="AMTR_s00038p00187290"/>
</dbReference>
<evidence type="ECO:0000313" key="1">
    <source>
        <dbReference type="EMBL" id="ERN14630.1"/>
    </source>
</evidence>
<dbReference type="Proteomes" id="UP000017836">
    <property type="component" value="Unassembled WGS sequence"/>
</dbReference>
<evidence type="ECO:0000313" key="2">
    <source>
        <dbReference type="Proteomes" id="UP000017836"/>
    </source>
</evidence>
<dbReference type="HOGENOM" id="CLU_2657761_0_0_1"/>
<keyword evidence="2" id="KW-1185">Reference proteome</keyword>
<dbReference type="AlphaFoldDB" id="U5CXF9"/>
<proteinExistence type="predicted"/>